<evidence type="ECO:0000259" key="3">
    <source>
        <dbReference type="Pfam" id="PF13378"/>
    </source>
</evidence>
<dbReference type="InterPro" id="IPR036849">
    <property type="entry name" value="Enolase-like_C_sf"/>
</dbReference>
<evidence type="ECO:0000313" key="4">
    <source>
        <dbReference type="EMBL" id="MDO3425692.1"/>
    </source>
</evidence>
<dbReference type="Gene3D" id="3.30.390.10">
    <property type="entry name" value="Enolase-like, N-terminal domain"/>
    <property type="match status" value="1"/>
</dbReference>
<dbReference type="Gene3D" id="3.20.20.120">
    <property type="entry name" value="Enolase-like C-terminal domain"/>
    <property type="match status" value="1"/>
</dbReference>
<feature type="domain" description="Enolase C-terminal" evidence="3">
    <location>
        <begin position="139"/>
        <end position="330"/>
    </location>
</feature>
<gene>
    <name evidence="4" type="ORF">QWT87_12395</name>
</gene>
<dbReference type="RefSeq" id="WP_302716334.1">
    <property type="nucleotide sequence ID" value="NZ_JAULSJ010000017.1"/>
</dbReference>
<dbReference type="InterPro" id="IPR029017">
    <property type="entry name" value="Enolase-like_N"/>
</dbReference>
<organism evidence="4 5">
    <name type="scientific">Chryseobacterium urinae</name>
    <dbReference type="NCBI Taxonomy" id="3058400"/>
    <lineage>
        <taxon>Bacteria</taxon>
        <taxon>Pseudomonadati</taxon>
        <taxon>Bacteroidota</taxon>
        <taxon>Flavobacteriia</taxon>
        <taxon>Flavobacteriales</taxon>
        <taxon>Weeksellaceae</taxon>
        <taxon>Chryseobacterium group</taxon>
        <taxon>Chryseobacterium</taxon>
    </lineage>
</organism>
<keyword evidence="5" id="KW-1185">Reference proteome</keyword>
<protein>
    <submittedName>
        <fullName evidence="4">Enolase C-terminal domain-like protein</fullName>
    </submittedName>
</protein>
<keyword evidence="2" id="KW-0479">Metal-binding</keyword>
<comment type="caution">
    <text evidence="4">The sequence shown here is derived from an EMBL/GenBank/DDBJ whole genome shotgun (WGS) entry which is preliminary data.</text>
</comment>
<sequence length="331" mass="37878">MELRFERRPLYLKETFSIAYGNYDKREALLIQLSHQNCKGYGECVAIDYYKIDLQRFVFQLKEIQSQIQNCKIIHPEEFFKYLLNLNLHPFLLSALDCAYWDLFGKLENKSFTELNNLPSDHLVESSITISVGEINHQIEKIEKSSWNKFKVKCKGLNKNDVEKLLQLNRNIALDSNASFTDEDCLWLQENDEVQKFSYLEQPRPIDNYGILEKESFANWMADEDCQNLDSLDKLTPYYKSINIKLMKCGGLTPALEMIRKARALNYKIMIGCMTESTVGISAACNLTGMADYADLDGGNLISNDYATGSFVKNGKISLSSKPGLGIMIDK</sequence>
<dbReference type="EMBL" id="JAULSJ010000017">
    <property type="protein sequence ID" value="MDO3425692.1"/>
    <property type="molecule type" value="Genomic_DNA"/>
</dbReference>
<dbReference type="SUPFAM" id="SSF51604">
    <property type="entry name" value="Enolase C-terminal domain-like"/>
    <property type="match status" value="1"/>
</dbReference>
<dbReference type="InterPro" id="IPR034593">
    <property type="entry name" value="DgoD-like"/>
</dbReference>
<dbReference type="Pfam" id="PF13378">
    <property type="entry name" value="MR_MLE_C"/>
    <property type="match status" value="1"/>
</dbReference>
<dbReference type="PANTHER" id="PTHR48080">
    <property type="entry name" value="D-GALACTONATE DEHYDRATASE-RELATED"/>
    <property type="match status" value="1"/>
</dbReference>
<evidence type="ECO:0000313" key="5">
    <source>
        <dbReference type="Proteomes" id="UP001168128"/>
    </source>
</evidence>
<dbReference type="InterPro" id="IPR029065">
    <property type="entry name" value="Enolase_C-like"/>
</dbReference>
<dbReference type="SUPFAM" id="SSF54826">
    <property type="entry name" value="Enolase N-terminal domain-like"/>
    <property type="match status" value="1"/>
</dbReference>
<proteinExistence type="inferred from homology"/>
<evidence type="ECO:0000256" key="1">
    <source>
        <dbReference type="ARBA" id="ARBA00008031"/>
    </source>
</evidence>
<accession>A0ABT8U5J7</accession>
<name>A0ABT8U5J7_9FLAO</name>
<dbReference type="Proteomes" id="UP001168128">
    <property type="component" value="Unassembled WGS sequence"/>
</dbReference>
<reference evidence="4" key="1">
    <citation type="submission" date="2023-07" db="EMBL/GenBank/DDBJ databases">
        <title>AMR profile of multidrug- resistance Chryseobacterium gambrini related strain.</title>
        <authorList>
            <person name="Kirdat K."/>
            <person name="Bhatt A."/>
            <person name="Kuyare S."/>
            <person name="Yadav A."/>
        </authorList>
    </citation>
    <scope>NUCLEOTIDE SEQUENCE</scope>
    <source>
        <strain evidence="4">APV-1</strain>
    </source>
</reference>
<comment type="similarity">
    <text evidence="1">Belongs to the mandelate racemase/muconate lactonizing enzyme family.</text>
</comment>
<dbReference type="PANTHER" id="PTHR48080:SF3">
    <property type="entry name" value="ENOLASE SUPERFAMILY MEMBER DDB_G0284701"/>
    <property type="match status" value="1"/>
</dbReference>
<evidence type="ECO:0000256" key="2">
    <source>
        <dbReference type="ARBA" id="ARBA00022723"/>
    </source>
</evidence>